<name>A0A059E3Y0_9PROT</name>
<comment type="caution">
    <text evidence="1">The sequence shown here is derived from an EMBL/GenBank/DDBJ whole genome shotgun (WGS) entry which is preliminary data.</text>
</comment>
<dbReference type="Proteomes" id="UP000024547">
    <property type="component" value="Unassembled WGS sequence"/>
</dbReference>
<dbReference type="RefSeq" id="WP_035550400.1">
    <property type="nucleotide sequence ID" value="NZ_AWFH01000010.1"/>
</dbReference>
<dbReference type="STRING" id="1280948.HY36_15930"/>
<evidence type="ECO:0000313" key="1">
    <source>
        <dbReference type="EMBL" id="KCZ62257.1"/>
    </source>
</evidence>
<sequence>MTDSKKRAELDRLDDAMLDDILGMTNAEIQQELESLGHKTGDGKSMFGRALIAAKGHAGFVELKKARVELLEDRRKREARSRSQTPDEARAFLHRVQAELSELTIAARNADGSELSDRDALAQLEDVLELLGELNIDLNDESKK</sequence>
<dbReference type="OrthoDB" id="7852672at2"/>
<organism evidence="1 2">
    <name type="scientific">Hyphomonas atlantica</name>
    <dbReference type="NCBI Taxonomy" id="1280948"/>
    <lineage>
        <taxon>Bacteria</taxon>
        <taxon>Pseudomonadati</taxon>
        <taxon>Pseudomonadota</taxon>
        <taxon>Alphaproteobacteria</taxon>
        <taxon>Hyphomonadales</taxon>
        <taxon>Hyphomonadaceae</taxon>
        <taxon>Hyphomonas</taxon>
    </lineage>
</organism>
<dbReference type="AlphaFoldDB" id="A0A059E3Y0"/>
<accession>A0A059E3Y0</accession>
<gene>
    <name evidence="1" type="ORF">HY36_15930</name>
</gene>
<keyword evidence="2" id="KW-1185">Reference proteome</keyword>
<protein>
    <submittedName>
        <fullName evidence="1">Uncharacterized protein</fullName>
    </submittedName>
</protein>
<reference evidence="1 2" key="1">
    <citation type="journal article" date="2014" name="Antonie Van Leeuwenhoek">
        <title>Hyphomonas beringensis sp. nov. and Hyphomonas chukchiensis sp. nov., isolated from surface seawater of the Bering Sea and Chukchi Sea.</title>
        <authorList>
            <person name="Li C."/>
            <person name="Lai Q."/>
            <person name="Li G."/>
            <person name="Dong C."/>
            <person name="Wang J."/>
            <person name="Liao Y."/>
            <person name="Shao Z."/>
        </authorList>
    </citation>
    <scope>NUCLEOTIDE SEQUENCE [LARGE SCALE GENOMIC DNA]</scope>
    <source>
        <strain evidence="1 2">22II1-22F38</strain>
    </source>
</reference>
<dbReference type="PATRIC" id="fig|1280948.3.peg.1415"/>
<dbReference type="EMBL" id="AWFH01000010">
    <property type="protein sequence ID" value="KCZ62257.1"/>
    <property type="molecule type" value="Genomic_DNA"/>
</dbReference>
<evidence type="ECO:0000313" key="2">
    <source>
        <dbReference type="Proteomes" id="UP000024547"/>
    </source>
</evidence>
<proteinExistence type="predicted"/>